<feature type="transmembrane region" description="Helical" evidence="4">
    <location>
        <begin position="148"/>
        <end position="169"/>
    </location>
</feature>
<comment type="caution">
    <text evidence="5">The sequence shown here is derived from an EMBL/GenBank/DDBJ whole genome shotgun (WGS) entry which is preliminary data.</text>
</comment>
<accession>J9D769</accession>
<keyword evidence="4" id="KW-0406">Ion transport</keyword>
<name>J9D769_EDHAE</name>
<dbReference type="GO" id="GO:0016020">
    <property type="term" value="C:membrane"/>
    <property type="evidence" value="ECO:0007669"/>
    <property type="project" value="UniProtKB-SubCell"/>
</dbReference>
<dbReference type="InParanoid" id="J9D769"/>
<keyword evidence="4" id="KW-0187">Copper transport</keyword>
<protein>
    <recommendedName>
        <fullName evidence="4">Copper transport protein</fullName>
    </recommendedName>
</protein>
<evidence type="ECO:0000313" key="5">
    <source>
        <dbReference type="EMBL" id="EJW03379.1"/>
    </source>
</evidence>
<dbReference type="AlphaFoldDB" id="J9D769"/>
<keyword evidence="4" id="KW-0813">Transport</keyword>
<dbReference type="InterPro" id="IPR007274">
    <property type="entry name" value="Cop_transporter"/>
</dbReference>
<dbReference type="VEuPathDB" id="MicrosporidiaDB:EDEG_02289"/>
<evidence type="ECO:0000256" key="4">
    <source>
        <dbReference type="RuleBase" id="RU367022"/>
    </source>
</evidence>
<comment type="similarity">
    <text evidence="4">Belongs to the copper transporter (Ctr) (TC 1.A.56) family. SLC31A subfamily.</text>
</comment>
<evidence type="ECO:0000256" key="2">
    <source>
        <dbReference type="ARBA" id="ARBA00022989"/>
    </source>
</evidence>
<dbReference type="EMBL" id="AFBI03000039">
    <property type="protein sequence ID" value="EJW03379.1"/>
    <property type="molecule type" value="Genomic_DNA"/>
</dbReference>
<proteinExistence type="inferred from homology"/>
<feature type="transmembrane region" description="Helical" evidence="4">
    <location>
        <begin position="38"/>
        <end position="59"/>
    </location>
</feature>
<feature type="transmembrane region" description="Helical" evidence="4">
    <location>
        <begin position="118"/>
        <end position="142"/>
    </location>
</feature>
<dbReference type="GO" id="GO:0005375">
    <property type="term" value="F:copper ion transmembrane transporter activity"/>
    <property type="evidence" value="ECO:0007669"/>
    <property type="project" value="UniProtKB-UniRule"/>
</dbReference>
<keyword evidence="4" id="KW-0186">Copper</keyword>
<evidence type="ECO:0000256" key="3">
    <source>
        <dbReference type="ARBA" id="ARBA00023136"/>
    </source>
</evidence>
<keyword evidence="1 4" id="KW-0812">Transmembrane</keyword>
<keyword evidence="6" id="KW-1185">Reference proteome</keyword>
<dbReference type="Pfam" id="PF04145">
    <property type="entry name" value="Ctr"/>
    <property type="match status" value="1"/>
</dbReference>
<keyword evidence="2 4" id="KW-1133">Transmembrane helix</keyword>
<dbReference type="HOGENOM" id="CLU_1475154_0_0_1"/>
<reference evidence="5 6" key="1">
    <citation type="submission" date="2011-08" db="EMBL/GenBank/DDBJ databases">
        <authorList>
            <person name="Liu Z.J."/>
            <person name="Shi F.L."/>
            <person name="Lu J.Q."/>
            <person name="Li M."/>
            <person name="Wang Z.L."/>
        </authorList>
    </citation>
    <scope>NUCLEOTIDE SEQUENCE [LARGE SCALE GENOMIC DNA]</scope>
    <source>
        <strain evidence="5 6">USNM 41457</strain>
    </source>
</reference>
<evidence type="ECO:0000256" key="1">
    <source>
        <dbReference type="ARBA" id="ARBA00022692"/>
    </source>
</evidence>
<reference evidence="6" key="2">
    <citation type="submission" date="2015-07" db="EMBL/GenBank/DDBJ databases">
        <title>Contrasting host-pathogen interactions and genome evolution in two generalist and specialist microsporidian pathogens of mosquitoes.</title>
        <authorList>
            <consortium name="The Broad Institute Genomics Platform"/>
            <consortium name="The Broad Institute Genome Sequencing Center for Infectious Disease"/>
            <person name="Cuomo C.A."/>
            <person name="Sanscrainte N.D."/>
            <person name="Goldberg J.M."/>
            <person name="Heiman D."/>
            <person name="Young S."/>
            <person name="Zeng Q."/>
            <person name="Becnel J.J."/>
            <person name="Birren B.W."/>
        </authorList>
    </citation>
    <scope>NUCLEOTIDE SEQUENCE [LARGE SCALE GENOMIC DNA]</scope>
    <source>
        <strain evidence="6">USNM 41457</strain>
    </source>
</reference>
<sequence>MFSYLTPTSGCDMSMTLNNKKYLSSFIVKSKPITNKNFYILLLTIIITSFLLEFVNILTKSRLHKYKTKITIHSKKQRKHEKDSIKNIGYNNSDSILQYNTFFRKTFFRKFRLLFEHLFAAFYLVFVPTVFVFFCSWSIMMLSMTSNVYILCAIVLGKVSAKLVSFFAFNSVYCGFNDNECCM</sequence>
<dbReference type="Proteomes" id="UP000003163">
    <property type="component" value="Unassembled WGS sequence"/>
</dbReference>
<comment type="subcellular location">
    <subcellularLocation>
        <location evidence="4">Membrane</location>
        <topology evidence="4">Multi-pass membrane protein</topology>
    </subcellularLocation>
</comment>
<organism evidence="5 6">
    <name type="scientific">Edhazardia aedis (strain USNM 41457)</name>
    <name type="common">Microsporidian parasite</name>
    <dbReference type="NCBI Taxonomy" id="1003232"/>
    <lineage>
        <taxon>Eukaryota</taxon>
        <taxon>Fungi</taxon>
        <taxon>Fungi incertae sedis</taxon>
        <taxon>Microsporidia</taxon>
        <taxon>Edhazardia</taxon>
    </lineage>
</organism>
<keyword evidence="3 4" id="KW-0472">Membrane</keyword>
<gene>
    <name evidence="5" type="ORF">EDEG_02289</name>
</gene>
<evidence type="ECO:0000313" key="6">
    <source>
        <dbReference type="Proteomes" id="UP000003163"/>
    </source>
</evidence>